<accession>A0A6A6UUY9</accession>
<keyword evidence="2" id="KW-1185">Reference proteome</keyword>
<dbReference type="AlphaFoldDB" id="A0A6A6UUY9"/>
<organism evidence="1 2">
    <name type="scientific">Sporormia fimetaria CBS 119925</name>
    <dbReference type="NCBI Taxonomy" id="1340428"/>
    <lineage>
        <taxon>Eukaryota</taxon>
        <taxon>Fungi</taxon>
        <taxon>Dikarya</taxon>
        <taxon>Ascomycota</taxon>
        <taxon>Pezizomycotina</taxon>
        <taxon>Dothideomycetes</taxon>
        <taxon>Pleosporomycetidae</taxon>
        <taxon>Pleosporales</taxon>
        <taxon>Sporormiaceae</taxon>
        <taxon>Sporormia</taxon>
    </lineage>
</organism>
<reference evidence="1" key="1">
    <citation type="journal article" date="2020" name="Stud. Mycol.">
        <title>101 Dothideomycetes genomes: a test case for predicting lifestyles and emergence of pathogens.</title>
        <authorList>
            <person name="Haridas S."/>
            <person name="Albert R."/>
            <person name="Binder M."/>
            <person name="Bloem J."/>
            <person name="Labutti K."/>
            <person name="Salamov A."/>
            <person name="Andreopoulos B."/>
            <person name="Baker S."/>
            <person name="Barry K."/>
            <person name="Bills G."/>
            <person name="Bluhm B."/>
            <person name="Cannon C."/>
            <person name="Castanera R."/>
            <person name="Culley D."/>
            <person name="Daum C."/>
            <person name="Ezra D."/>
            <person name="Gonzalez J."/>
            <person name="Henrissat B."/>
            <person name="Kuo A."/>
            <person name="Liang C."/>
            <person name="Lipzen A."/>
            <person name="Lutzoni F."/>
            <person name="Magnuson J."/>
            <person name="Mondo S."/>
            <person name="Nolan M."/>
            <person name="Ohm R."/>
            <person name="Pangilinan J."/>
            <person name="Park H.-J."/>
            <person name="Ramirez L."/>
            <person name="Alfaro M."/>
            <person name="Sun H."/>
            <person name="Tritt A."/>
            <person name="Yoshinaga Y."/>
            <person name="Zwiers L.-H."/>
            <person name="Turgeon B."/>
            <person name="Goodwin S."/>
            <person name="Spatafora J."/>
            <person name="Crous P."/>
            <person name="Grigoriev I."/>
        </authorList>
    </citation>
    <scope>NUCLEOTIDE SEQUENCE</scope>
    <source>
        <strain evidence="1">CBS 119925</strain>
    </source>
</reference>
<dbReference type="Proteomes" id="UP000799440">
    <property type="component" value="Unassembled WGS sequence"/>
</dbReference>
<proteinExistence type="predicted"/>
<dbReference type="OrthoDB" id="10626917at2759"/>
<protein>
    <submittedName>
        <fullName evidence="1">Uncharacterized protein</fullName>
    </submittedName>
</protein>
<sequence length="242" mass="26586">MIDLQKDPIPTDANNDHPLVSISSLLCAYCQALRLPELPHGRPSPEYGYVIYDRTAQQMRDACAIPSSNVQGSGSDSTPIQPCQFCNFLLREASEASRRGYAGMPESITSVELIGDGRAIFSVEAAWHQPRTWCIVVLSFYGFVTGTSCATRYRGPNYEIIQESALTNIIVTEKDYPDVLGNPTCSPLRLVDPDPLSGATVGLITHWLSACREHAECSPMKPRPLPTRVIDVREDKVKSSTA</sequence>
<evidence type="ECO:0000313" key="1">
    <source>
        <dbReference type="EMBL" id="KAF2742078.1"/>
    </source>
</evidence>
<dbReference type="EMBL" id="MU006616">
    <property type="protein sequence ID" value="KAF2742078.1"/>
    <property type="molecule type" value="Genomic_DNA"/>
</dbReference>
<evidence type="ECO:0000313" key="2">
    <source>
        <dbReference type="Proteomes" id="UP000799440"/>
    </source>
</evidence>
<gene>
    <name evidence="1" type="ORF">M011DRAFT_512941</name>
</gene>
<name>A0A6A6UUY9_9PLEO</name>